<dbReference type="Pfam" id="PF08241">
    <property type="entry name" value="Methyltransf_11"/>
    <property type="match status" value="1"/>
</dbReference>
<dbReference type="PANTHER" id="PTHR43591">
    <property type="entry name" value="METHYLTRANSFERASE"/>
    <property type="match status" value="1"/>
</dbReference>
<accession>A0AA97I4A8</accession>
<organism evidence="2 3">
    <name type="scientific">Methanochimaera problematica</name>
    <dbReference type="NCBI Taxonomy" id="2609417"/>
    <lineage>
        <taxon>Archaea</taxon>
        <taxon>Methanobacteriati</taxon>
        <taxon>Methanobacteriota</taxon>
        <taxon>Stenosarchaea group</taxon>
        <taxon>Methanomicrobia</taxon>
        <taxon>Methanomicrobiales</taxon>
        <taxon>Methanomicrobiaceae</taxon>
        <taxon>Methanochimaera</taxon>
    </lineage>
</organism>
<protein>
    <submittedName>
        <fullName evidence="2">Methyltransferase domain-containing protein</fullName>
    </submittedName>
</protein>
<dbReference type="AlphaFoldDB" id="A0AA97I4A8"/>
<feature type="domain" description="Methyltransferase type 11" evidence="1">
    <location>
        <begin position="46"/>
        <end position="135"/>
    </location>
</feature>
<proteinExistence type="predicted"/>
<sequence length="237" mass="26563">MTKVATHYDQVAAVYDSQYDQKQGKIYYGHICSKVMENLPKRGKLLDLGCGTGLFMHRYVSSGGEAFGLDISRGMIIKAHGRDGSDVFSGNAEVLPFCDGVFDCISSILAFSYLQNPNSMLDESYRLLKPGGALSVCTLGHNMFTKMVPVAYRIGEKLKIKRVGVGTFKEHYYREDEIRELFEKAGFEDVKVERISFAHVDLKPSLYSIAKKVEPFVEEKVPYLAFNLCVSGKKPEK</sequence>
<evidence type="ECO:0000313" key="2">
    <source>
        <dbReference type="EMBL" id="WOF16319.1"/>
    </source>
</evidence>
<dbReference type="EMBL" id="CP043875">
    <property type="protein sequence ID" value="WOF16319.1"/>
    <property type="molecule type" value="Genomic_DNA"/>
</dbReference>
<dbReference type="GO" id="GO:0008757">
    <property type="term" value="F:S-adenosylmethionine-dependent methyltransferase activity"/>
    <property type="evidence" value="ECO:0007669"/>
    <property type="project" value="InterPro"/>
</dbReference>
<keyword evidence="2" id="KW-0489">Methyltransferase</keyword>
<keyword evidence="3" id="KW-1185">Reference proteome</keyword>
<dbReference type="KEGG" id="mefw:F1737_06115"/>
<dbReference type="InterPro" id="IPR029063">
    <property type="entry name" value="SAM-dependent_MTases_sf"/>
</dbReference>
<dbReference type="InterPro" id="IPR013216">
    <property type="entry name" value="Methyltransf_11"/>
</dbReference>
<dbReference type="SUPFAM" id="SSF53335">
    <property type="entry name" value="S-adenosyl-L-methionine-dependent methyltransferases"/>
    <property type="match status" value="1"/>
</dbReference>
<gene>
    <name evidence="2" type="ORF">F1737_06115</name>
</gene>
<reference evidence="2 3" key="1">
    <citation type="submission" date="2019-09" db="EMBL/GenBank/DDBJ databases">
        <title>The complete genome of Methanoplanus sp. FWC-SCC4.</title>
        <authorList>
            <person name="Chen S.-C."/>
            <person name="Zhou Y.-Z."/>
            <person name="Lai M.-C."/>
        </authorList>
    </citation>
    <scope>NUCLEOTIDE SEQUENCE [LARGE SCALE GENOMIC DNA]</scope>
    <source>
        <strain evidence="2 3">FWC-SCC4</strain>
    </source>
</reference>
<dbReference type="Proteomes" id="UP001301797">
    <property type="component" value="Chromosome"/>
</dbReference>
<evidence type="ECO:0000313" key="3">
    <source>
        <dbReference type="Proteomes" id="UP001301797"/>
    </source>
</evidence>
<keyword evidence="2" id="KW-0808">Transferase</keyword>
<dbReference type="Gene3D" id="3.40.50.150">
    <property type="entry name" value="Vaccinia Virus protein VP39"/>
    <property type="match status" value="1"/>
</dbReference>
<dbReference type="CDD" id="cd02440">
    <property type="entry name" value="AdoMet_MTases"/>
    <property type="match status" value="1"/>
</dbReference>
<name>A0AA97I4A8_9EURY</name>
<dbReference type="GO" id="GO:0032259">
    <property type="term" value="P:methylation"/>
    <property type="evidence" value="ECO:0007669"/>
    <property type="project" value="UniProtKB-KW"/>
</dbReference>
<evidence type="ECO:0000259" key="1">
    <source>
        <dbReference type="Pfam" id="PF08241"/>
    </source>
</evidence>